<comment type="similarity">
    <text evidence="2 6">Belongs to the ARPC2 family.</text>
</comment>
<dbReference type="PANTHER" id="PTHR12058">
    <property type="entry name" value="ARP2/3 COMPLEX 34 KDA SUBUNIT"/>
    <property type="match status" value="1"/>
</dbReference>
<comment type="subcellular location">
    <subcellularLocation>
        <location evidence="1 6">Cytoplasm</location>
        <location evidence="1 6">Cytoskeleton</location>
    </subcellularLocation>
</comment>
<dbReference type="InterPro" id="IPR034666">
    <property type="entry name" value="ARPC2/4"/>
</dbReference>
<gene>
    <name evidence="7" type="ORF">LIPSTDRAFT_129091</name>
</gene>
<keyword evidence="4 6" id="KW-0009">Actin-binding</keyword>
<dbReference type="GO" id="GO:0005885">
    <property type="term" value="C:Arp2/3 protein complex"/>
    <property type="evidence" value="ECO:0007669"/>
    <property type="project" value="EnsemblFungi"/>
</dbReference>
<evidence type="ECO:0000256" key="3">
    <source>
        <dbReference type="ARBA" id="ARBA00022490"/>
    </source>
</evidence>
<evidence type="ECO:0000313" key="7">
    <source>
        <dbReference type="EMBL" id="ODQ76301.1"/>
    </source>
</evidence>
<evidence type="ECO:0000256" key="5">
    <source>
        <dbReference type="ARBA" id="ARBA00023212"/>
    </source>
</evidence>
<proteinExistence type="inferred from homology"/>
<accession>A0A1E3QF16</accession>
<organism evidence="7 8">
    <name type="scientific">Lipomyces starkeyi NRRL Y-11557</name>
    <dbReference type="NCBI Taxonomy" id="675824"/>
    <lineage>
        <taxon>Eukaryota</taxon>
        <taxon>Fungi</taxon>
        <taxon>Dikarya</taxon>
        <taxon>Ascomycota</taxon>
        <taxon>Saccharomycotina</taxon>
        <taxon>Lipomycetes</taxon>
        <taxon>Lipomycetales</taxon>
        <taxon>Lipomycetaceae</taxon>
        <taxon>Lipomyces</taxon>
    </lineage>
</organism>
<reference evidence="7 8" key="1">
    <citation type="journal article" date="2016" name="Proc. Natl. Acad. Sci. U.S.A.">
        <title>Comparative genomics of biotechnologically important yeasts.</title>
        <authorList>
            <person name="Riley R."/>
            <person name="Haridas S."/>
            <person name="Wolfe K.H."/>
            <person name="Lopes M.R."/>
            <person name="Hittinger C.T."/>
            <person name="Goeker M."/>
            <person name="Salamov A.A."/>
            <person name="Wisecaver J.H."/>
            <person name="Long T.M."/>
            <person name="Calvey C.H."/>
            <person name="Aerts A.L."/>
            <person name="Barry K.W."/>
            <person name="Choi C."/>
            <person name="Clum A."/>
            <person name="Coughlan A.Y."/>
            <person name="Deshpande S."/>
            <person name="Douglass A.P."/>
            <person name="Hanson S.J."/>
            <person name="Klenk H.-P."/>
            <person name="LaButti K.M."/>
            <person name="Lapidus A."/>
            <person name="Lindquist E.A."/>
            <person name="Lipzen A.M."/>
            <person name="Meier-Kolthoff J.P."/>
            <person name="Ohm R.A."/>
            <person name="Otillar R.P."/>
            <person name="Pangilinan J.L."/>
            <person name="Peng Y."/>
            <person name="Rokas A."/>
            <person name="Rosa C.A."/>
            <person name="Scheuner C."/>
            <person name="Sibirny A.A."/>
            <person name="Slot J.C."/>
            <person name="Stielow J.B."/>
            <person name="Sun H."/>
            <person name="Kurtzman C.P."/>
            <person name="Blackwell M."/>
            <person name="Grigoriev I.V."/>
            <person name="Jeffries T.W."/>
        </authorList>
    </citation>
    <scope>NUCLEOTIDE SEQUENCE [LARGE SCALE GENOMIC DNA]</scope>
    <source>
        <strain evidence="7 8">NRRL Y-11557</strain>
    </source>
</reference>
<dbReference type="STRING" id="675824.A0A1E3QF16"/>
<dbReference type="Pfam" id="PF04045">
    <property type="entry name" value="P34-Arc"/>
    <property type="match status" value="1"/>
</dbReference>
<dbReference type="GO" id="GO:0005200">
    <property type="term" value="F:structural constituent of cytoskeleton"/>
    <property type="evidence" value="ECO:0007669"/>
    <property type="project" value="TreeGrafter"/>
</dbReference>
<evidence type="ECO:0000256" key="6">
    <source>
        <dbReference type="RuleBase" id="RU364015"/>
    </source>
</evidence>
<keyword evidence="3 6" id="KW-0963">Cytoplasm</keyword>
<protein>
    <recommendedName>
        <fullName evidence="6">Arp2/3 complex 34 kDa subunit</fullName>
    </recommendedName>
</protein>
<evidence type="ECO:0000313" key="8">
    <source>
        <dbReference type="Proteomes" id="UP000094385"/>
    </source>
</evidence>
<dbReference type="GO" id="GO:0051015">
    <property type="term" value="F:actin filament binding"/>
    <property type="evidence" value="ECO:0007669"/>
    <property type="project" value="EnsemblFungi"/>
</dbReference>
<dbReference type="OrthoDB" id="148331at2759"/>
<keyword evidence="5 6" id="KW-0206">Cytoskeleton</keyword>
<keyword evidence="8" id="KW-1185">Reference proteome</keyword>
<dbReference type="FunFam" id="3.30.1460.20:FF:000003">
    <property type="entry name" value="Arp2/3 complex 34 kDa subunit"/>
    <property type="match status" value="1"/>
</dbReference>
<evidence type="ECO:0000256" key="4">
    <source>
        <dbReference type="ARBA" id="ARBA00023203"/>
    </source>
</evidence>
<dbReference type="PANTHER" id="PTHR12058:SF0">
    <property type="entry name" value="ACTIN-RELATED PROTEIN 2_3 COMPLEX SUBUNIT 2"/>
    <property type="match status" value="1"/>
</dbReference>
<dbReference type="InterPro" id="IPR007188">
    <property type="entry name" value="ARPC2"/>
</dbReference>
<dbReference type="EMBL" id="KV454289">
    <property type="protein sequence ID" value="ODQ76301.1"/>
    <property type="molecule type" value="Genomic_DNA"/>
</dbReference>
<dbReference type="FunFam" id="3.30.1460.20:FF:000005">
    <property type="entry name" value="Arp2/3 complex 34 kDa subunit"/>
    <property type="match status" value="1"/>
</dbReference>
<evidence type="ECO:0000256" key="2">
    <source>
        <dbReference type="ARBA" id="ARBA00007192"/>
    </source>
</evidence>
<dbReference type="Proteomes" id="UP000094385">
    <property type="component" value="Unassembled WGS sequence"/>
</dbReference>
<dbReference type="SUPFAM" id="SSF69645">
    <property type="entry name" value="Arp2/3 complex subunits"/>
    <property type="match status" value="2"/>
</dbReference>
<dbReference type="Gene3D" id="3.30.1460.20">
    <property type="match status" value="2"/>
</dbReference>
<evidence type="ECO:0000256" key="1">
    <source>
        <dbReference type="ARBA" id="ARBA00004245"/>
    </source>
</evidence>
<sequence length="317" mass="36458">MLLLQYHNLLIQSILTERFSPESQPVSIDQVISDFDNVTYHISTPESKTKILISLSIKCFNDLKKYGVEALLQREYGPYIVSPPEVGYDFSMVVDLEKLPPEIEAKEALIEKIALLKRNALAAPFEKAFAQFDELAAEAAKSSLDLSVPEDSGADVMPIHYRDEESIFIKASHDRVTVIFSTVFREETDRVFGKVFLQEFVDARRRAIQNAPQVLYSHKEPPLEIRSVPGLKASDDIGFVTFVLFPRHITKDRRDDCISHIQIFRDYFHYHIKCSKAYMHSRMRFRVAEFLKVLNRAKPEVAEKERKTASGRRFGAR</sequence>
<comment type="function">
    <text evidence="6">Functions as actin-binding component of the Arp2/3 complex which is involved in regulation of actin polymerization and together with an activating nucleation-promoting factor (NPF) mediates the formation of branched actin networks.</text>
</comment>
<dbReference type="AlphaFoldDB" id="A0A1E3QF16"/>
<comment type="subunit">
    <text evidence="6">Component of the Arp2/3 complex.</text>
</comment>
<dbReference type="GO" id="GO:0030041">
    <property type="term" value="P:actin filament polymerization"/>
    <property type="evidence" value="ECO:0007669"/>
    <property type="project" value="InterPro"/>
</dbReference>
<dbReference type="GO" id="GO:0034314">
    <property type="term" value="P:Arp2/3 complex-mediated actin nucleation"/>
    <property type="evidence" value="ECO:0007669"/>
    <property type="project" value="EnsemblFungi"/>
</dbReference>
<name>A0A1E3QF16_LIPST</name>